<dbReference type="Pfam" id="PF18029">
    <property type="entry name" value="Glyoxalase_6"/>
    <property type="match status" value="1"/>
</dbReference>
<dbReference type="Proteomes" id="UP000064183">
    <property type="component" value="Chromosome"/>
</dbReference>
<dbReference type="Gene3D" id="3.10.180.10">
    <property type="entry name" value="2,3-Dihydroxybiphenyl 1,2-Dioxygenase, domain 1"/>
    <property type="match status" value="1"/>
</dbReference>
<reference evidence="2 3" key="1">
    <citation type="journal article" date="2012" name="J. Bacteriol.">
        <title>Draft genome sequence of Streptomyces globisporus C-1027, which produces an antitumor antibiotic consisting of a nine-membered enediyne with a chromoprotein.</title>
        <authorList>
            <person name="Wang L."/>
            <person name="Wang S."/>
            <person name="He Q."/>
            <person name="Yu T."/>
            <person name="Li Q."/>
            <person name="Hong B."/>
        </authorList>
    </citation>
    <scope>NUCLEOTIDE SEQUENCE [LARGE SCALE GENOMIC DNA]</scope>
    <source>
        <strain evidence="2 3">C-1027</strain>
    </source>
</reference>
<dbReference type="RefSeq" id="WP_010062995.1">
    <property type="nucleotide sequence ID" value="NZ_CP013738.1"/>
</dbReference>
<dbReference type="InterPro" id="IPR041581">
    <property type="entry name" value="Glyoxalase_6"/>
</dbReference>
<proteinExistence type="predicted"/>
<sequence>MRISPEMITIDCADPQTLAAWWAEALGVEDTQDYDAFVVLAATPLVLGFQRVPESKPGKNRVHIDFASPDRLADVERLEKLGATVVGEQSMQGMTWTVLKDPEGNEFCLADAGSH</sequence>
<evidence type="ECO:0000313" key="2">
    <source>
        <dbReference type="EMBL" id="ALU93832.1"/>
    </source>
</evidence>
<dbReference type="SUPFAM" id="SSF54593">
    <property type="entry name" value="Glyoxalase/Bleomycin resistance protein/Dihydroxybiphenyl dioxygenase"/>
    <property type="match status" value="1"/>
</dbReference>
<dbReference type="PANTHER" id="PTHR35908:SF1">
    <property type="entry name" value="CONSERVED PROTEIN"/>
    <property type="match status" value="1"/>
</dbReference>
<dbReference type="AlphaFoldDB" id="A0A0U3LDG7"/>
<dbReference type="InterPro" id="IPR029068">
    <property type="entry name" value="Glyas_Bleomycin-R_OHBP_Dase"/>
</dbReference>
<dbReference type="PANTHER" id="PTHR35908">
    <property type="entry name" value="HYPOTHETICAL FUSION PROTEIN"/>
    <property type="match status" value="1"/>
</dbReference>
<dbReference type="InterPro" id="IPR037523">
    <property type="entry name" value="VOC_core"/>
</dbReference>
<dbReference type="GeneID" id="27782859"/>
<name>A0A0U3LDG7_STRGL</name>
<protein>
    <submittedName>
        <fullName evidence="2">Glyoxalase</fullName>
    </submittedName>
</protein>
<gene>
    <name evidence="2" type="ORF">WQO_10990</name>
</gene>
<dbReference type="STRING" id="1172567.WQO_10990"/>
<feature type="domain" description="VOC" evidence="1">
    <location>
        <begin position="4"/>
        <end position="112"/>
    </location>
</feature>
<organism evidence="2 3">
    <name type="scientific">Streptomyces globisporus C-1027</name>
    <dbReference type="NCBI Taxonomy" id="1172567"/>
    <lineage>
        <taxon>Bacteria</taxon>
        <taxon>Bacillati</taxon>
        <taxon>Actinomycetota</taxon>
        <taxon>Actinomycetes</taxon>
        <taxon>Kitasatosporales</taxon>
        <taxon>Streptomycetaceae</taxon>
        <taxon>Streptomyces</taxon>
    </lineage>
</organism>
<evidence type="ECO:0000313" key="3">
    <source>
        <dbReference type="Proteomes" id="UP000064183"/>
    </source>
</evidence>
<dbReference type="PROSITE" id="PS51819">
    <property type="entry name" value="VOC"/>
    <property type="match status" value="1"/>
</dbReference>
<accession>A0A0U3LDG7</accession>
<dbReference type="KEGG" id="sgb:WQO_10990"/>
<dbReference type="EMBL" id="CP013738">
    <property type="protein sequence ID" value="ALU93832.1"/>
    <property type="molecule type" value="Genomic_DNA"/>
</dbReference>
<dbReference type="CDD" id="cd06587">
    <property type="entry name" value="VOC"/>
    <property type="match status" value="1"/>
</dbReference>
<evidence type="ECO:0000259" key="1">
    <source>
        <dbReference type="PROSITE" id="PS51819"/>
    </source>
</evidence>